<dbReference type="GO" id="GO:0016853">
    <property type="term" value="F:isomerase activity"/>
    <property type="evidence" value="ECO:0007669"/>
    <property type="project" value="UniProtKB-KW"/>
</dbReference>
<dbReference type="SUPFAM" id="SSF55331">
    <property type="entry name" value="Tautomerase/MIF"/>
    <property type="match status" value="1"/>
</dbReference>
<dbReference type="Pfam" id="PF01361">
    <property type="entry name" value="Tautomerase"/>
    <property type="match status" value="1"/>
</dbReference>
<dbReference type="InterPro" id="IPR014347">
    <property type="entry name" value="Tautomerase/MIF_sf"/>
</dbReference>
<accession>A0A8J7MKR2</accession>
<evidence type="ECO:0000256" key="2">
    <source>
        <dbReference type="ARBA" id="ARBA00023235"/>
    </source>
</evidence>
<dbReference type="Proteomes" id="UP000619033">
    <property type="component" value="Unassembled WGS sequence"/>
</dbReference>
<sequence length="66" mass="7199">MPIVRVELLPGRSPEMKQALVDRIIAAFGEVCGTKPEALDVIFTEVAREDWFVGGQSYAAKPAVKP</sequence>
<comment type="similarity">
    <text evidence="1">Belongs to the 4-oxalocrotonate tautomerase family.</text>
</comment>
<dbReference type="InterPro" id="IPR004370">
    <property type="entry name" value="4-OT-like_dom"/>
</dbReference>
<protein>
    <submittedName>
        <fullName evidence="4">Tautomerase family protein</fullName>
    </submittedName>
</protein>
<dbReference type="AlphaFoldDB" id="A0A8J7MKR2"/>
<organism evidence="4 5">
    <name type="scientific">Fuscibacter oryzae</name>
    <dbReference type="NCBI Taxonomy" id="2803939"/>
    <lineage>
        <taxon>Bacteria</taxon>
        <taxon>Pseudomonadati</taxon>
        <taxon>Pseudomonadota</taxon>
        <taxon>Alphaproteobacteria</taxon>
        <taxon>Rhodobacterales</taxon>
        <taxon>Paracoccaceae</taxon>
        <taxon>Fuscibacter</taxon>
    </lineage>
</organism>
<feature type="domain" description="4-oxalocrotonate tautomerase-like" evidence="3">
    <location>
        <begin position="2"/>
        <end position="60"/>
    </location>
</feature>
<reference evidence="4" key="1">
    <citation type="submission" date="2021-01" db="EMBL/GenBank/DDBJ databases">
        <title>Genome seq and assembly of Tabrizicola sp. KVB23.</title>
        <authorList>
            <person name="Chhetri G."/>
        </authorList>
    </citation>
    <scope>NUCLEOTIDE SEQUENCE</scope>
    <source>
        <strain evidence="4">KVB23</strain>
    </source>
</reference>
<evidence type="ECO:0000313" key="4">
    <source>
        <dbReference type="EMBL" id="MBL4926550.1"/>
    </source>
</evidence>
<dbReference type="Gene3D" id="3.30.429.10">
    <property type="entry name" value="Macrophage Migration Inhibitory Factor"/>
    <property type="match status" value="1"/>
</dbReference>
<dbReference type="PANTHER" id="PTHR35530">
    <property type="entry name" value="TAUTOMERASE-RELATED"/>
    <property type="match status" value="1"/>
</dbReference>
<evidence type="ECO:0000313" key="5">
    <source>
        <dbReference type="Proteomes" id="UP000619033"/>
    </source>
</evidence>
<gene>
    <name evidence="4" type="ORF">JI744_00395</name>
</gene>
<evidence type="ECO:0000259" key="3">
    <source>
        <dbReference type="Pfam" id="PF01361"/>
    </source>
</evidence>
<evidence type="ECO:0000256" key="1">
    <source>
        <dbReference type="ARBA" id="ARBA00006723"/>
    </source>
</evidence>
<keyword evidence="5" id="KW-1185">Reference proteome</keyword>
<dbReference type="PANTHER" id="PTHR35530:SF2">
    <property type="entry name" value="BSL4019 PROTEIN"/>
    <property type="match status" value="1"/>
</dbReference>
<proteinExistence type="inferred from homology"/>
<dbReference type="EMBL" id="JAESVP010000001">
    <property type="protein sequence ID" value="MBL4926550.1"/>
    <property type="molecule type" value="Genomic_DNA"/>
</dbReference>
<comment type="caution">
    <text evidence="4">The sequence shown here is derived from an EMBL/GenBank/DDBJ whole genome shotgun (WGS) entry which is preliminary data.</text>
</comment>
<keyword evidence="2" id="KW-0413">Isomerase</keyword>
<name>A0A8J7MKR2_9RHOB</name>